<reference evidence="2" key="5">
    <citation type="journal article" date="2021" name="G3 (Bethesda)">
        <title>Aegilops tauschii genome assembly Aet v5.0 features greater sequence contiguity and improved annotation.</title>
        <authorList>
            <person name="Wang L."/>
            <person name="Zhu T."/>
            <person name="Rodriguez J.C."/>
            <person name="Deal K.R."/>
            <person name="Dubcovsky J."/>
            <person name="McGuire P.E."/>
            <person name="Lux T."/>
            <person name="Spannagl M."/>
            <person name="Mayer K.F.X."/>
            <person name="Baldrich P."/>
            <person name="Meyers B.C."/>
            <person name="Huo N."/>
            <person name="Gu Y.Q."/>
            <person name="Zhou H."/>
            <person name="Devos K.M."/>
            <person name="Bennetzen J.L."/>
            <person name="Unver T."/>
            <person name="Budak H."/>
            <person name="Gulick P.J."/>
            <person name="Galiba G."/>
            <person name="Kalapos B."/>
            <person name="Nelson D.R."/>
            <person name="Li P."/>
            <person name="You F.M."/>
            <person name="Luo M.C."/>
            <person name="Dvorak J."/>
        </authorList>
    </citation>
    <scope>NUCLEOTIDE SEQUENCE [LARGE SCALE GENOMIC DNA]</scope>
    <source>
        <strain evidence="2">cv. AL8/78</strain>
    </source>
</reference>
<dbReference type="AlphaFoldDB" id="A0A453C3K3"/>
<keyword evidence="3" id="KW-1185">Reference proteome</keyword>
<name>A0A453C3K3_AEGTS</name>
<sequence>LLDLSFYLFISLMVIGSVNGCCTYRPSASVKLRENMRASQRNWTLASQEVTGEDVRRLQRKVEKYQAMRMAHGISLL</sequence>
<dbReference type="EnsemblPlants" id="AET2Gv20721800.27">
    <property type="protein sequence ID" value="AET2Gv20721800.27"/>
    <property type="gene ID" value="AET2Gv20721800"/>
</dbReference>
<proteinExistence type="predicted"/>
<reference evidence="2" key="3">
    <citation type="journal article" date="2017" name="Nature">
        <title>Genome sequence of the progenitor of the wheat D genome Aegilops tauschii.</title>
        <authorList>
            <person name="Luo M.C."/>
            <person name="Gu Y.Q."/>
            <person name="Puiu D."/>
            <person name="Wang H."/>
            <person name="Twardziok S.O."/>
            <person name="Deal K.R."/>
            <person name="Huo N."/>
            <person name="Zhu T."/>
            <person name="Wang L."/>
            <person name="Wang Y."/>
            <person name="McGuire P.E."/>
            <person name="Liu S."/>
            <person name="Long H."/>
            <person name="Ramasamy R.K."/>
            <person name="Rodriguez J.C."/>
            <person name="Van S.L."/>
            <person name="Yuan L."/>
            <person name="Wang Z."/>
            <person name="Xia Z."/>
            <person name="Xiao L."/>
            <person name="Anderson O.D."/>
            <person name="Ouyang S."/>
            <person name="Liang Y."/>
            <person name="Zimin A.V."/>
            <person name="Pertea G."/>
            <person name="Qi P."/>
            <person name="Bennetzen J.L."/>
            <person name="Dai X."/>
            <person name="Dawson M.W."/>
            <person name="Muller H.G."/>
            <person name="Kugler K."/>
            <person name="Rivarola-Duarte L."/>
            <person name="Spannagl M."/>
            <person name="Mayer K.F.X."/>
            <person name="Lu F.H."/>
            <person name="Bevan M.W."/>
            <person name="Leroy P."/>
            <person name="Li P."/>
            <person name="You F.M."/>
            <person name="Sun Q."/>
            <person name="Liu Z."/>
            <person name="Lyons E."/>
            <person name="Wicker T."/>
            <person name="Salzberg S.L."/>
            <person name="Devos K.M."/>
            <person name="Dvorak J."/>
        </authorList>
    </citation>
    <scope>NUCLEOTIDE SEQUENCE [LARGE SCALE GENOMIC DNA]</scope>
    <source>
        <strain evidence="2">cv. AL8/78</strain>
    </source>
</reference>
<feature type="chain" id="PRO_5019478373" evidence="1">
    <location>
        <begin position="21"/>
        <end position="77"/>
    </location>
</feature>
<feature type="signal peptide" evidence="1">
    <location>
        <begin position="1"/>
        <end position="20"/>
    </location>
</feature>
<evidence type="ECO:0000313" key="2">
    <source>
        <dbReference type="EnsemblPlants" id="AET2Gv20721800.27"/>
    </source>
</evidence>
<protein>
    <submittedName>
        <fullName evidence="2">Uncharacterized protein</fullName>
    </submittedName>
</protein>
<evidence type="ECO:0000313" key="3">
    <source>
        <dbReference type="Proteomes" id="UP000015105"/>
    </source>
</evidence>
<dbReference type="Gramene" id="AET2Gv20721800.27">
    <property type="protein sequence ID" value="AET2Gv20721800.27"/>
    <property type="gene ID" value="AET2Gv20721800"/>
</dbReference>
<reference evidence="3" key="2">
    <citation type="journal article" date="2017" name="Nat. Plants">
        <title>The Aegilops tauschii genome reveals multiple impacts of transposons.</title>
        <authorList>
            <person name="Zhao G."/>
            <person name="Zou C."/>
            <person name="Li K."/>
            <person name="Wang K."/>
            <person name="Li T."/>
            <person name="Gao L."/>
            <person name="Zhang X."/>
            <person name="Wang H."/>
            <person name="Yang Z."/>
            <person name="Liu X."/>
            <person name="Jiang W."/>
            <person name="Mao L."/>
            <person name="Kong X."/>
            <person name="Jiao Y."/>
            <person name="Jia J."/>
        </authorList>
    </citation>
    <scope>NUCLEOTIDE SEQUENCE [LARGE SCALE GENOMIC DNA]</scope>
    <source>
        <strain evidence="3">cv. AL8/78</strain>
    </source>
</reference>
<organism evidence="2 3">
    <name type="scientific">Aegilops tauschii subsp. strangulata</name>
    <name type="common">Goatgrass</name>
    <dbReference type="NCBI Taxonomy" id="200361"/>
    <lineage>
        <taxon>Eukaryota</taxon>
        <taxon>Viridiplantae</taxon>
        <taxon>Streptophyta</taxon>
        <taxon>Embryophyta</taxon>
        <taxon>Tracheophyta</taxon>
        <taxon>Spermatophyta</taxon>
        <taxon>Magnoliopsida</taxon>
        <taxon>Liliopsida</taxon>
        <taxon>Poales</taxon>
        <taxon>Poaceae</taxon>
        <taxon>BOP clade</taxon>
        <taxon>Pooideae</taxon>
        <taxon>Triticodae</taxon>
        <taxon>Triticeae</taxon>
        <taxon>Triticinae</taxon>
        <taxon>Aegilops</taxon>
    </lineage>
</organism>
<keyword evidence="1" id="KW-0732">Signal</keyword>
<dbReference type="Proteomes" id="UP000015105">
    <property type="component" value="Chromosome 2D"/>
</dbReference>
<reference evidence="3" key="1">
    <citation type="journal article" date="2014" name="Science">
        <title>Ancient hybridizations among the ancestral genomes of bread wheat.</title>
        <authorList>
            <consortium name="International Wheat Genome Sequencing Consortium,"/>
            <person name="Marcussen T."/>
            <person name="Sandve S.R."/>
            <person name="Heier L."/>
            <person name="Spannagl M."/>
            <person name="Pfeifer M."/>
            <person name="Jakobsen K.S."/>
            <person name="Wulff B.B."/>
            <person name="Steuernagel B."/>
            <person name="Mayer K.F."/>
            <person name="Olsen O.A."/>
        </authorList>
    </citation>
    <scope>NUCLEOTIDE SEQUENCE [LARGE SCALE GENOMIC DNA]</scope>
    <source>
        <strain evidence="3">cv. AL8/78</strain>
    </source>
</reference>
<reference evidence="2" key="4">
    <citation type="submission" date="2019-03" db="UniProtKB">
        <authorList>
            <consortium name="EnsemblPlants"/>
        </authorList>
    </citation>
    <scope>IDENTIFICATION</scope>
</reference>
<accession>A0A453C3K3</accession>
<evidence type="ECO:0000256" key="1">
    <source>
        <dbReference type="SAM" id="SignalP"/>
    </source>
</evidence>